<feature type="transmembrane region" description="Helical" evidence="6">
    <location>
        <begin position="423"/>
        <end position="443"/>
    </location>
</feature>
<sequence length="455" mass="50184">MSFITRAMYYIRRKKTKNVVTFLLFATVASFLVAVLALSNSMSGVAVEKGNVAQTVTLSASHIFVGDGYGSGELSEKAIQEIAHYPEVENYVSSVSSYTGLEDAKPVPIGTVEGDYRKPGIENVVNVEGISDSHKDNRFATGMLKLKSGRHIQNGDRHKVIVHEDFAKYNKLKVGDHLSLGRDPLRYIGQDKTPISAEVIGIFQGKTFNRPYYSAELVSNTLLSDTSLSSELFGYKEGETLYSEVTYTLKKSVDTKEFITKVKQQVGSVNWQNYQLTEQNPALKSYNRSVLLLQKTVKRLLVIAIIMSAVLLILLLVFTIHGRKQESGVLLSLGKSKIDIVSQYMVEHLVLLVPALAVAGIIGRNLGQFFANQTVDSVATTVRGDIMKQLGGYRLGADSQTDLIMQTVKHFQVQLTTAELVKMMLLCTGLMVIGILIASVPIMRSKPKDILNHIS</sequence>
<evidence type="ECO:0000259" key="7">
    <source>
        <dbReference type="Pfam" id="PF02687"/>
    </source>
</evidence>
<evidence type="ECO:0000256" key="5">
    <source>
        <dbReference type="ARBA" id="ARBA00023136"/>
    </source>
</evidence>
<keyword evidence="5 6" id="KW-0472">Membrane</keyword>
<feature type="transmembrane region" description="Helical" evidence="6">
    <location>
        <begin position="341"/>
        <end position="362"/>
    </location>
</feature>
<name>A0A1Q8EAI3_9STRE</name>
<dbReference type="InterPro" id="IPR050250">
    <property type="entry name" value="Macrolide_Exporter_MacB"/>
</dbReference>
<dbReference type="PANTHER" id="PTHR30572">
    <property type="entry name" value="MEMBRANE COMPONENT OF TRANSPORTER-RELATED"/>
    <property type="match status" value="1"/>
</dbReference>
<keyword evidence="4 6" id="KW-1133">Transmembrane helix</keyword>
<evidence type="ECO:0000256" key="1">
    <source>
        <dbReference type="ARBA" id="ARBA00004651"/>
    </source>
</evidence>
<dbReference type="EMBL" id="MSJM01000001">
    <property type="protein sequence ID" value="OLF48801.1"/>
    <property type="molecule type" value="Genomic_DNA"/>
</dbReference>
<evidence type="ECO:0000313" key="8">
    <source>
        <dbReference type="EMBL" id="OLF48801.1"/>
    </source>
</evidence>
<evidence type="ECO:0000256" key="6">
    <source>
        <dbReference type="SAM" id="Phobius"/>
    </source>
</evidence>
<keyword evidence="2" id="KW-1003">Cell membrane</keyword>
<protein>
    <recommendedName>
        <fullName evidence="7">ABC3 transporter permease C-terminal domain-containing protein</fullName>
    </recommendedName>
</protein>
<evidence type="ECO:0000256" key="2">
    <source>
        <dbReference type="ARBA" id="ARBA00022475"/>
    </source>
</evidence>
<dbReference type="GO" id="GO:0005886">
    <property type="term" value="C:plasma membrane"/>
    <property type="evidence" value="ECO:0007669"/>
    <property type="project" value="UniProtKB-SubCell"/>
</dbReference>
<keyword evidence="3 6" id="KW-0812">Transmembrane</keyword>
<gene>
    <name evidence="8" type="ORF">BU202_00480</name>
</gene>
<evidence type="ECO:0000313" key="9">
    <source>
        <dbReference type="Proteomes" id="UP000186890"/>
    </source>
</evidence>
<dbReference type="OrthoDB" id="9812886at2"/>
<organism evidence="8 9">
    <name type="scientific">Streptococcus cuniculi</name>
    <dbReference type="NCBI Taxonomy" id="1432788"/>
    <lineage>
        <taxon>Bacteria</taxon>
        <taxon>Bacillati</taxon>
        <taxon>Bacillota</taxon>
        <taxon>Bacilli</taxon>
        <taxon>Lactobacillales</taxon>
        <taxon>Streptococcaceae</taxon>
        <taxon>Streptococcus</taxon>
    </lineage>
</organism>
<comment type="subcellular location">
    <subcellularLocation>
        <location evidence="1">Cell membrane</location>
        <topology evidence="1">Multi-pass membrane protein</topology>
    </subcellularLocation>
</comment>
<feature type="transmembrane region" description="Helical" evidence="6">
    <location>
        <begin position="300"/>
        <end position="320"/>
    </location>
</feature>
<dbReference type="Pfam" id="PF02687">
    <property type="entry name" value="FtsX"/>
    <property type="match status" value="1"/>
</dbReference>
<dbReference type="AlphaFoldDB" id="A0A1Q8EAI3"/>
<dbReference type="RefSeq" id="WP_075103847.1">
    <property type="nucleotide sequence ID" value="NZ_MSJM01000001.1"/>
</dbReference>
<evidence type="ECO:0000256" key="4">
    <source>
        <dbReference type="ARBA" id="ARBA00022989"/>
    </source>
</evidence>
<feature type="domain" description="ABC3 transporter permease C-terminal" evidence="7">
    <location>
        <begin position="301"/>
        <end position="447"/>
    </location>
</feature>
<dbReference type="GO" id="GO:0022857">
    <property type="term" value="F:transmembrane transporter activity"/>
    <property type="evidence" value="ECO:0007669"/>
    <property type="project" value="TreeGrafter"/>
</dbReference>
<comment type="caution">
    <text evidence="8">The sequence shown here is derived from an EMBL/GenBank/DDBJ whole genome shotgun (WGS) entry which is preliminary data.</text>
</comment>
<dbReference type="PANTHER" id="PTHR30572:SF9">
    <property type="entry name" value="ABC TRANSPORTER PERMEASE PROTEIN"/>
    <property type="match status" value="1"/>
</dbReference>
<evidence type="ECO:0000256" key="3">
    <source>
        <dbReference type="ARBA" id="ARBA00022692"/>
    </source>
</evidence>
<dbReference type="InterPro" id="IPR003838">
    <property type="entry name" value="ABC3_permease_C"/>
</dbReference>
<keyword evidence="9" id="KW-1185">Reference proteome</keyword>
<accession>A0A1Q8EAI3</accession>
<proteinExistence type="predicted"/>
<dbReference type="Proteomes" id="UP000186890">
    <property type="component" value="Unassembled WGS sequence"/>
</dbReference>
<reference evidence="9" key="1">
    <citation type="submission" date="2016-12" db="EMBL/GenBank/DDBJ databases">
        <authorList>
            <person name="Gulvik C.A."/>
        </authorList>
    </citation>
    <scope>NUCLEOTIDE SEQUENCE [LARGE SCALE GENOMIC DNA]</scope>
    <source>
        <strain evidence="9">NED12-00049-6B</strain>
    </source>
</reference>